<keyword evidence="1" id="KW-0805">Transcription regulation</keyword>
<reference evidence="6 7" key="1">
    <citation type="submission" date="2020-07" db="EMBL/GenBank/DDBJ databases">
        <title>Sequencing the genomes of 1000 actinobacteria strains.</title>
        <authorList>
            <person name="Klenk H.-P."/>
        </authorList>
    </citation>
    <scope>NUCLEOTIDE SEQUENCE [LARGE SCALE GENOMIC DNA]</scope>
    <source>
        <strain evidence="6 7">DSM 22185</strain>
    </source>
</reference>
<keyword evidence="2 6" id="KW-0238">DNA-binding</keyword>
<feature type="compositionally biased region" description="Basic and acidic residues" evidence="4">
    <location>
        <begin position="135"/>
        <end position="155"/>
    </location>
</feature>
<evidence type="ECO:0000256" key="1">
    <source>
        <dbReference type="ARBA" id="ARBA00023015"/>
    </source>
</evidence>
<dbReference type="CDD" id="cd00090">
    <property type="entry name" value="HTH_ARSR"/>
    <property type="match status" value="1"/>
</dbReference>
<proteinExistence type="predicted"/>
<keyword evidence="3" id="KW-0804">Transcription</keyword>
<name>A0A7Y9EV83_9MICO</name>
<dbReference type="AlphaFoldDB" id="A0A7Y9EV83"/>
<dbReference type="PROSITE" id="PS50987">
    <property type="entry name" value="HTH_ARSR_2"/>
    <property type="match status" value="1"/>
</dbReference>
<evidence type="ECO:0000256" key="2">
    <source>
        <dbReference type="ARBA" id="ARBA00023125"/>
    </source>
</evidence>
<keyword evidence="7" id="KW-1185">Reference proteome</keyword>
<comment type="caution">
    <text evidence="6">The sequence shown here is derived from an EMBL/GenBank/DDBJ whole genome shotgun (WGS) entry which is preliminary data.</text>
</comment>
<feature type="region of interest" description="Disordered" evidence="4">
    <location>
        <begin position="133"/>
        <end position="155"/>
    </location>
</feature>
<dbReference type="RefSeq" id="WP_179431444.1">
    <property type="nucleotide sequence ID" value="NZ_BAABLC010000009.1"/>
</dbReference>
<dbReference type="PANTHER" id="PTHR33154">
    <property type="entry name" value="TRANSCRIPTIONAL REGULATOR, ARSR FAMILY"/>
    <property type="match status" value="1"/>
</dbReference>
<dbReference type="PANTHER" id="PTHR33154:SF33">
    <property type="entry name" value="TRANSCRIPTIONAL REPRESSOR SDPR"/>
    <property type="match status" value="1"/>
</dbReference>
<gene>
    <name evidence="6" type="ORF">BKA02_000745</name>
</gene>
<dbReference type="SMART" id="SM00418">
    <property type="entry name" value="HTH_ARSR"/>
    <property type="match status" value="1"/>
</dbReference>
<protein>
    <submittedName>
        <fullName evidence="6">DNA-binding transcriptional ArsR family regulator</fullName>
    </submittedName>
</protein>
<dbReference type="EMBL" id="JACCBH010000001">
    <property type="protein sequence ID" value="NYD53690.1"/>
    <property type="molecule type" value="Genomic_DNA"/>
</dbReference>
<dbReference type="InterPro" id="IPR036388">
    <property type="entry name" value="WH-like_DNA-bd_sf"/>
</dbReference>
<dbReference type="Pfam" id="PF01022">
    <property type="entry name" value="HTH_5"/>
    <property type="match status" value="1"/>
</dbReference>
<organism evidence="6 7">
    <name type="scientific">Microbacterium pseudoresistens</name>
    <dbReference type="NCBI Taxonomy" id="640634"/>
    <lineage>
        <taxon>Bacteria</taxon>
        <taxon>Bacillati</taxon>
        <taxon>Actinomycetota</taxon>
        <taxon>Actinomycetes</taxon>
        <taxon>Micrococcales</taxon>
        <taxon>Microbacteriaceae</taxon>
        <taxon>Microbacterium</taxon>
    </lineage>
</organism>
<dbReference type="InterPro" id="IPR001845">
    <property type="entry name" value="HTH_ArsR_DNA-bd_dom"/>
</dbReference>
<feature type="domain" description="HTH arsR-type" evidence="5">
    <location>
        <begin position="11"/>
        <end position="106"/>
    </location>
</feature>
<dbReference type="Proteomes" id="UP000552045">
    <property type="component" value="Unassembled WGS sequence"/>
</dbReference>
<evidence type="ECO:0000256" key="3">
    <source>
        <dbReference type="ARBA" id="ARBA00023163"/>
    </source>
</evidence>
<dbReference type="GO" id="GO:0003677">
    <property type="term" value="F:DNA binding"/>
    <property type="evidence" value="ECO:0007669"/>
    <property type="project" value="UniProtKB-KW"/>
</dbReference>
<dbReference type="InterPro" id="IPR036390">
    <property type="entry name" value="WH_DNA-bd_sf"/>
</dbReference>
<evidence type="ECO:0000256" key="4">
    <source>
        <dbReference type="SAM" id="MobiDB-lite"/>
    </source>
</evidence>
<sequence length="155" mass="17161">MSMNVERLAVLDDAATAAYAHLFQALADPTRLSIVQHLSAGEHRVRDLVDHMGLAQSTVSKHVGFLLECGLAAMRPEGRSTWYSLSDTPRLRRLIAVAEEMLDTTGNHFELCTHLRLPHEHSVPAALGQAALLAPHEERSPDRQTGEHARETDDR</sequence>
<dbReference type="SUPFAM" id="SSF46785">
    <property type="entry name" value="Winged helix' DNA-binding domain"/>
    <property type="match status" value="1"/>
</dbReference>
<evidence type="ECO:0000313" key="6">
    <source>
        <dbReference type="EMBL" id="NYD53690.1"/>
    </source>
</evidence>
<dbReference type="GO" id="GO:0003700">
    <property type="term" value="F:DNA-binding transcription factor activity"/>
    <property type="evidence" value="ECO:0007669"/>
    <property type="project" value="InterPro"/>
</dbReference>
<evidence type="ECO:0000313" key="7">
    <source>
        <dbReference type="Proteomes" id="UP000552045"/>
    </source>
</evidence>
<accession>A0A7Y9EV83</accession>
<dbReference type="Gene3D" id="1.10.10.10">
    <property type="entry name" value="Winged helix-like DNA-binding domain superfamily/Winged helix DNA-binding domain"/>
    <property type="match status" value="1"/>
</dbReference>
<dbReference type="InterPro" id="IPR011991">
    <property type="entry name" value="ArsR-like_HTH"/>
</dbReference>
<dbReference type="InterPro" id="IPR051081">
    <property type="entry name" value="HTH_MetalResp_TranReg"/>
</dbReference>
<dbReference type="NCBIfam" id="NF033788">
    <property type="entry name" value="HTH_metalloreg"/>
    <property type="match status" value="1"/>
</dbReference>
<evidence type="ECO:0000259" key="5">
    <source>
        <dbReference type="PROSITE" id="PS50987"/>
    </source>
</evidence>
<dbReference type="PRINTS" id="PR00778">
    <property type="entry name" value="HTHARSR"/>
</dbReference>